<dbReference type="AlphaFoldDB" id="A0A9D1HRV5"/>
<dbReference type="Gene3D" id="1.10.260.40">
    <property type="entry name" value="lambda repressor-like DNA-binding domains"/>
    <property type="match status" value="1"/>
</dbReference>
<reference evidence="4" key="2">
    <citation type="journal article" date="2021" name="PeerJ">
        <title>Extensive microbial diversity within the chicken gut microbiome revealed by metagenomics and culture.</title>
        <authorList>
            <person name="Gilroy R."/>
            <person name="Ravi A."/>
            <person name="Getino M."/>
            <person name="Pursley I."/>
            <person name="Horton D.L."/>
            <person name="Alikhan N.F."/>
            <person name="Baker D."/>
            <person name="Gharbi K."/>
            <person name="Hall N."/>
            <person name="Watson M."/>
            <person name="Adriaenssens E.M."/>
            <person name="Foster-Nyarko E."/>
            <person name="Jarju S."/>
            <person name="Secka A."/>
            <person name="Antonio M."/>
            <person name="Oren A."/>
            <person name="Chaudhuri R.R."/>
            <person name="La Ragione R."/>
            <person name="Hildebrand F."/>
            <person name="Pallen M.J."/>
        </authorList>
    </citation>
    <scope>NUCLEOTIDE SEQUENCE</scope>
    <source>
        <strain evidence="4">1063</strain>
    </source>
</reference>
<feature type="transmembrane region" description="Helical" evidence="2">
    <location>
        <begin position="129"/>
        <end position="150"/>
    </location>
</feature>
<dbReference type="EMBL" id="DVMN01000053">
    <property type="protein sequence ID" value="HIU21164.1"/>
    <property type="molecule type" value="Genomic_DNA"/>
</dbReference>
<feature type="transmembrane region" description="Helical" evidence="2">
    <location>
        <begin position="157"/>
        <end position="176"/>
    </location>
</feature>
<protein>
    <submittedName>
        <fullName evidence="4">Helix-turn-helix transcriptional regulator</fullName>
    </submittedName>
</protein>
<comment type="caution">
    <text evidence="4">The sequence shown here is derived from an EMBL/GenBank/DDBJ whole genome shotgun (WGS) entry which is preliminary data.</text>
</comment>
<dbReference type="PANTHER" id="PTHR46558:SF13">
    <property type="entry name" value="HTH-TYPE TRANSCRIPTIONAL REGULATOR IMMR"/>
    <property type="match status" value="1"/>
</dbReference>
<dbReference type="CDD" id="cd00093">
    <property type="entry name" value="HTH_XRE"/>
    <property type="match status" value="1"/>
</dbReference>
<dbReference type="PROSITE" id="PS50943">
    <property type="entry name" value="HTH_CROC1"/>
    <property type="match status" value="1"/>
</dbReference>
<evidence type="ECO:0000259" key="3">
    <source>
        <dbReference type="PROSITE" id="PS50943"/>
    </source>
</evidence>
<dbReference type="Proteomes" id="UP000824088">
    <property type="component" value="Unassembled WGS sequence"/>
</dbReference>
<evidence type="ECO:0000256" key="2">
    <source>
        <dbReference type="SAM" id="Phobius"/>
    </source>
</evidence>
<dbReference type="PANTHER" id="PTHR46558">
    <property type="entry name" value="TRACRIPTIONAL REGULATORY PROTEIN-RELATED-RELATED"/>
    <property type="match status" value="1"/>
</dbReference>
<dbReference type="InterPro" id="IPR001387">
    <property type="entry name" value="Cro/C1-type_HTH"/>
</dbReference>
<keyword evidence="2" id="KW-1133">Transmembrane helix</keyword>
<dbReference type="GO" id="GO:0003677">
    <property type="term" value="F:DNA binding"/>
    <property type="evidence" value="ECO:0007669"/>
    <property type="project" value="UniProtKB-KW"/>
</dbReference>
<evidence type="ECO:0000256" key="1">
    <source>
        <dbReference type="ARBA" id="ARBA00023125"/>
    </source>
</evidence>
<evidence type="ECO:0000313" key="4">
    <source>
        <dbReference type="EMBL" id="HIU21164.1"/>
    </source>
</evidence>
<name>A0A9D1HRV5_9FIRM</name>
<dbReference type="Pfam" id="PF01381">
    <property type="entry name" value="HTH_3"/>
    <property type="match status" value="1"/>
</dbReference>
<dbReference type="InterPro" id="IPR010982">
    <property type="entry name" value="Lambda_DNA-bd_dom_sf"/>
</dbReference>
<keyword evidence="2" id="KW-0812">Transmembrane</keyword>
<feature type="domain" description="HTH cro/C1-type" evidence="3">
    <location>
        <begin position="9"/>
        <end position="63"/>
    </location>
</feature>
<proteinExistence type="predicted"/>
<dbReference type="SMART" id="SM00530">
    <property type="entry name" value="HTH_XRE"/>
    <property type="match status" value="1"/>
</dbReference>
<sequence length="227" mass="25344">MDEKMGERLLAYRKSLGLTQEQLAEKVFVTRQAVSKWERGESVPDLELLVALAELYGVTLDELVLGKRGGEAVGEETTAAVDTEAFRKSRRKRLLVRMATVFLFSVGVWGLLCGIVHSACMSVLPNIWIVWFTLPVVPPLAVLAVFSHYIPSEWRAYFVLVPFISGAVYLVVHYTSGGGASAAWLAFLLIPFYYIPAAAYTARVIYLRRRGRTKASPAEKAEDERKE</sequence>
<evidence type="ECO:0000313" key="5">
    <source>
        <dbReference type="Proteomes" id="UP000824088"/>
    </source>
</evidence>
<keyword evidence="1" id="KW-0238">DNA-binding</keyword>
<organism evidence="4 5">
    <name type="scientific">Candidatus Limadaptatus stercorigallinarum</name>
    <dbReference type="NCBI Taxonomy" id="2840845"/>
    <lineage>
        <taxon>Bacteria</taxon>
        <taxon>Bacillati</taxon>
        <taxon>Bacillota</taxon>
        <taxon>Clostridia</taxon>
        <taxon>Eubacteriales</taxon>
        <taxon>Candidatus Limadaptatus</taxon>
    </lineage>
</organism>
<reference evidence="4" key="1">
    <citation type="submission" date="2020-10" db="EMBL/GenBank/DDBJ databases">
        <authorList>
            <person name="Gilroy R."/>
        </authorList>
    </citation>
    <scope>NUCLEOTIDE SEQUENCE</scope>
    <source>
        <strain evidence="4">1063</strain>
    </source>
</reference>
<dbReference type="SUPFAM" id="SSF47413">
    <property type="entry name" value="lambda repressor-like DNA-binding domains"/>
    <property type="match status" value="1"/>
</dbReference>
<feature type="transmembrane region" description="Helical" evidence="2">
    <location>
        <begin position="94"/>
        <end position="117"/>
    </location>
</feature>
<accession>A0A9D1HRV5</accession>
<gene>
    <name evidence="4" type="ORF">IAD51_02850</name>
</gene>
<keyword evidence="2" id="KW-0472">Membrane</keyword>
<feature type="transmembrane region" description="Helical" evidence="2">
    <location>
        <begin position="182"/>
        <end position="206"/>
    </location>
</feature>